<evidence type="ECO:0000256" key="2">
    <source>
        <dbReference type="ARBA" id="ARBA00023002"/>
    </source>
</evidence>
<evidence type="ECO:0000256" key="3">
    <source>
        <dbReference type="ARBA" id="ARBA00023157"/>
    </source>
</evidence>
<dbReference type="PANTHER" id="PTHR13887">
    <property type="entry name" value="GLUTATHIONE S-TRANSFERASE KAPPA"/>
    <property type="match status" value="1"/>
</dbReference>
<dbReference type="OrthoDB" id="9780147at2"/>
<name>A0A501PS84_9PROT</name>
<dbReference type="Gene3D" id="3.40.30.10">
    <property type="entry name" value="Glutaredoxin"/>
    <property type="match status" value="1"/>
</dbReference>
<gene>
    <name evidence="6" type="ORF">FIV46_02485</name>
</gene>
<sequence length="272" mass="30268">MMIKTETIHCSSPTDENSIQEIPMYSNLPKACRQAGSTLALIGTVIFSAPAFAEDSNFTPAEKMEINQMIRQYLLDNPDIIPEVIGILQQRHTAEVLKQLHVPLYEDNVSYVDGNPDGDVTVVEFLDYNCGVCKASLSTVEALKKQDPNIRIIYKEYPILKESSITAAKAVLAAKKQGKYLELHTALLQNTKTLTEKLIFKIAKEVGIDEQKLAIDMLDPIIDRTLRENSSLGEQLNISGTPSFIIGDNILIGGYRLATLRQVVEETRSQKD</sequence>
<dbReference type="AlphaFoldDB" id="A0A501PS84"/>
<dbReference type="InterPro" id="IPR013766">
    <property type="entry name" value="Thioredoxin_domain"/>
</dbReference>
<dbReference type="SUPFAM" id="SSF52833">
    <property type="entry name" value="Thioredoxin-like"/>
    <property type="match status" value="1"/>
</dbReference>
<dbReference type="InterPro" id="IPR041205">
    <property type="entry name" value="ScsC_N"/>
</dbReference>
<accession>A0A501PS84</accession>
<protein>
    <submittedName>
        <fullName evidence="6">DsbA family protein</fullName>
    </submittedName>
</protein>
<evidence type="ECO:0000256" key="1">
    <source>
        <dbReference type="ARBA" id="ARBA00022729"/>
    </source>
</evidence>
<proteinExistence type="predicted"/>
<dbReference type="CDD" id="cd03023">
    <property type="entry name" value="DsbA_Com1_like"/>
    <property type="match status" value="1"/>
</dbReference>
<dbReference type="Pfam" id="PF01323">
    <property type="entry name" value="DSBA"/>
    <property type="match status" value="1"/>
</dbReference>
<reference evidence="7" key="1">
    <citation type="submission" date="2019-06" db="EMBL/GenBank/DDBJ databases">
        <title>The complete genome of Emcibacter congregatus ZYLT.</title>
        <authorList>
            <person name="Zhao Z."/>
        </authorList>
    </citation>
    <scope>NUCLEOTIDE SEQUENCE [LARGE SCALE GENOMIC DNA]</scope>
    <source>
        <strain evidence="7">MCCC 1A06723</strain>
    </source>
</reference>
<evidence type="ECO:0000313" key="7">
    <source>
        <dbReference type="Proteomes" id="UP000319148"/>
    </source>
</evidence>
<dbReference type="Pfam" id="PF18312">
    <property type="entry name" value="ScsC_N"/>
    <property type="match status" value="1"/>
</dbReference>
<evidence type="ECO:0000256" key="4">
    <source>
        <dbReference type="ARBA" id="ARBA00023284"/>
    </source>
</evidence>
<evidence type="ECO:0000313" key="6">
    <source>
        <dbReference type="EMBL" id="TPD62967.1"/>
    </source>
</evidence>
<keyword evidence="4" id="KW-0676">Redox-active center</keyword>
<dbReference type="PANTHER" id="PTHR13887:SF14">
    <property type="entry name" value="DISULFIDE BOND FORMATION PROTEIN D"/>
    <property type="match status" value="1"/>
</dbReference>
<dbReference type="PROSITE" id="PS51352">
    <property type="entry name" value="THIOREDOXIN_2"/>
    <property type="match status" value="1"/>
</dbReference>
<keyword evidence="1" id="KW-0732">Signal</keyword>
<feature type="domain" description="Thioredoxin" evidence="5">
    <location>
        <begin position="64"/>
        <end position="269"/>
    </location>
</feature>
<keyword evidence="3" id="KW-1015">Disulfide bond</keyword>
<comment type="caution">
    <text evidence="6">The sequence shown here is derived from an EMBL/GenBank/DDBJ whole genome shotgun (WGS) entry which is preliminary data.</text>
</comment>
<evidence type="ECO:0000259" key="5">
    <source>
        <dbReference type="PROSITE" id="PS51352"/>
    </source>
</evidence>
<keyword evidence="2" id="KW-0560">Oxidoreductase</keyword>
<dbReference type="InterPro" id="IPR036249">
    <property type="entry name" value="Thioredoxin-like_sf"/>
</dbReference>
<dbReference type="EMBL" id="VFIY01000004">
    <property type="protein sequence ID" value="TPD62967.1"/>
    <property type="molecule type" value="Genomic_DNA"/>
</dbReference>
<dbReference type="InterPro" id="IPR001853">
    <property type="entry name" value="DSBA-like_thioredoxin_dom"/>
</dbReference>
<dbReference type="Proteomes" id="UP000319148">
    <property type="component" value="Unassembled WGS sequence"/>
</dbReference>
<keyword evidence="7" id="KW-1185">Reference proteome</keyword>
<organism evidence="6 7">
    <name type="scientific">Emcibacter nanhaiensis</name>
    <dbReference type="NCBI Taxonomy" id="1505037"/>
    <lineage>
        <taxon>Bacteria</taxon>
        <taxon>Pseudomonadati</taxon>
        <taxon>Pseudomonadota</taxon>
        <taxon>Alphaproteobacteria</taxon>
        <taxon>Emcibacterales</taxon>
        <taxon>Emcibacteraceae</taxon>
        <taxon>Emcibacter</taxon>
    </lineage>
</organism>
<dbReference type="GO" id="GO:0016491">
    <property type="term" value="F:oxidoreductase activity"/>
    <property type="evidence" value="ECO:0007669"/>
    <property type="project" value="UniProtKB-KW"/>
</dbReference>